<evidence type="ECO:0000313" key="13">
    <source>
        <dbReference type="Proteomes" id="UP000708208"/>
    </source>
</evidence>
<dbReference type="InterPro" id="IPR042972">
    <property type="entry name" value="INSM1/2"/>
</dbReference>
<evidence type="ECO:0000256" key="2">
    <source>
        <dbReference type="ARBA" id="ARBA00022723"/>
    </source>
</evidence>
<comment type="subcellular location">
    <subcellularLocation>
        <location evidence="1">Nucleus</location>
    </subcellularLocation>
</comment>
<evidence type="ECO:0000256" key="6">
    <source>
        <dbReference type="ARBA" id="ARBA00023015"/>
    </source>
</evidence>
<gene>
    <name evidence="12" type="ORF">AFUS01_LOCUS16175</name>
</gene>
<feature type="domain" description="C2H2-type" evidence="11">
    <location>
        <begin position="345"/>
        <end position="378"/>
    </location>
</feature>
<sequence>MASSVSGASSDNKASCRLPAIETSNNNSNEQNNNMEKLSSDMFLSPPGSCNNRSLYISDLSSIAALGMASPPLHPALYHWAKMWKSAGSSYDLSGLSPISPVQSVPLALTTSTKKISNSAFSPVSPKSIKDYFPHQASIQDLTVLKMQQLLRSPTYLSMNSSGIGLSSESASLPTSSPQSRPPSPETGLDLSVKTQPPTKLSPVAVNYSNSTEGQVVQQSTPEPGKKSQKTPLKKTKAVRRLQFDEDKTSPVSGTIIRDIESVRDFQQNNKDEKYEETALGIQVTRRGDIDPAFNTVEVTDEAREELARIENKIGAYVCRLCQEEYDDAFGLARHRCACIVHVEYRCPECDKVFSCPANLASHRRWHRPRNNHQGQTKKNEKKGTGANKSTRKAWPSKMLLSDTCSENSFPEDKNNNNQEHPMDLVTAGTASLLPFDIITFERVTASCTV</sequence>
<feature type="compositionally biased region" description="Low complexity" evidence="10">
    <location>
        <begin position="167"/>
        <end position="179"/>
    </location>
</feature>
<dbReference type="Proteomes" id="UP000708208">
    <property type="component" value="Unassembled WGS sequence"/>
</dbReference>
<evidence type="ECO:0000256" key="9">
    <source>
        <dbReference type="PROSITE-ProRule" id="PRU00042"/>
    </source>
</evidence>
<feature type="region of interest" description="Disordered" evidence="10">
    <location>
        <begin position="1"/>
        <end position="43"/>
    </location>
</feature>
<accession>A0A8J2P0D7</accession>
<dbReference type="Pfam" id="PF00096">
    <property type="entry name" value="zf-C2H2"/>
    <property type="match status" value="1"/>
</dbReference>
<dbReference type="GO" id="GO:0000978">
    <property type="term" value="F:RNA polymerase II cis-regulatory region sequence-specific DNA binding"/>
    <property type="evidence" value="ECO:0007669"/>
    <property type="project" value="TreeGrafter"/>
</dbReference>
<dbReference type="PROSITE" id="PS50157">
    <property type="entry name" value="ZINC_FINGER_C2H2_2"/>
    <property type="match status" value="1"/>
</dbReference>
<keyword evidence="7" id="KW-0804">Transcription</keyword>
<comment type="caution">
    <text evidence="12">The sequence shown here is derived from an EMBL/GenBank/DDBJ whole genome shotgun (WGS) entry which is preliminary data.</text>
</comment>
<feature type="region of interest" description="Disordered" evidence="10">
    <location>
        <begin position="167"/>
        <end position="235"/>
    </location>
</feature>
<protein>
    <recommendedName>
        <fullName evidence="11">C2H2-type domain-containing protein</fullName>
    </recommendedName>
</protein>
<dbReference type="AlphaFoldDB" id="A0A8J2P0D7"/>
<evidence type="ECO:0000256" key="4">
    <source>
        <dbReference type="ARBA" id="ARBA00022771"/>
    </source>
</evidence>
<keyword evidence="5" id="KW-0862">Zinc</keyword>
<dbReference type="GO" id="GO:0017053">
    <property type="term" value="C:transcription repressor complex"/>
    <property type="evidence" value="ECO:0007669"/>
    <property type="project" value="TreeGrafter"/>
</dbReference>
<evidence type="ECO:0000256" key="1">
    <source>
        <dbReference type="ARBA" id="ARBA00004123"/>
    </source>
</evidence>
<dbReference type="EMBL" id="CAJVCH010147110">
    <property type="protein sequence ID" value="CAG7727325.1"/>
    <property type="molecule type" value="Genomic_DNA"/>
</dbReference>
<organism evidence="12 13">
    <name type="scientific">Allacma fusca</name>
    <dbReference type="NCBI Taxonomy" id="39272"/>
    <lineage>
        <taxon>Eukaryota</taxon>
        <taxon>Metazoa</taxon>
        <taxon>Ecdysozoa</taxon>
        <taxon>Arthropoda</taxon>
        <taxon>Hexapoda</taxon>
        <taxon>Collembola</taxon>
        <taxon>Symphypleona</taxon>
        <taxon>Sminthuridae</taxon>
        <taxon>Allacma</taxon>
    </lineage>
</organism>
<feature type="compositionally biased region" description="Low complexity" evidence="10">
    <location>
        <begin position="24"/>
        <end position="34"/>
    </location>
</feature>
<keyword evidence="3" id="KW-0677">Repeat</keyword>
<dbReference type="PANTHER" id="PTHR15065">
    <property type="entry name" value="INSULINOMA-ASSOCIATED 1"/>
    <property type="match status" value="1"/>
</dbReference>
<evidence type="ECO:0000259" key="11">
    <source>
        <dbReference type="PROSITE" id="PS50157"/>
    </source>
</evidence>
<dbReference type="OrthoDB" id="8953942at2759"/>
<feature type="compositionally biased region" description="Polar residues" evidence="10">
    <location>
        <begin position="1"/>
        <end position="13"/>
    </location>
</feature>
<evidence type="ECO:0000256" key="5">
    <source>
        <dbReference type="ARBA" id="ARBA00022833"/>
    </source>
</evidence>
<evidence type="ECO:0000313" key="12">
    <source>
        <dbReference type="EMBL" id="CAG7727325.1"/>
    </source>
</evidence>
<feature type="region of interest" description="Disordered" evidence="10">
    <location>
        <begin position="367"/>
        <end position="393"/>
    </location>
</feature>
<keyword evidence="6" id="KW-0805">Transcription regulation</keyword>
<keyword evidence="2" id="KW-0479">Metal-binding</keyword>
<feature type="compositionally biased region" description="Polar residues" evidence="10">
    <location>
        <begin position="207"/>
        <end position="222"/>
    </location>
</feature>
<name>A0A8J2P0D7_9HEXA</name>
<proteinExistence type="predicted"/>
<evidence type="ECO:0000256" key="8">
    <source>
        <dbReference type="ARBA" id="ARBA00023242"/>
    </source>
</evidence>
<reference evidence="12" key="1">
    <citation type="submission" date="2021-06" db="EMBL/GenBank/DDBJ databases">
        <authorList>
            <person name="Hodson N. C."/>
            <person name="Mongue J. A."/>
            <person name="Jaron S. K."/>
        </authorList>
    </citation>
    <scope>NUCLEOTIDE SEQUENCE</scope>
</reference>
<dbReference type="GO" id="GO:0008270">
    <property type="term" value="F:zinc ion binding"/>
    <property type="evidence" value="ECO:0007669"/>
    <property type="project" value="UniProtKB-KW"/>
</dbReference>
<keyword evidence="8" id="KW-0539">Nucleus</keyword>
<dbReference type="FunFam" id="3.30.160.60:FF:001896">
    <property type="entry name" value="insulinoma-associated protein 1b"/>
    <property type="match status" value="1"/>
</dbReference>
<dbReference type="PANTHER" id="PTHR15065:SF4">
    <property type="entry name" value="LD18634P"/>
    <property type="match status" value="1"/>
</dbReference>
<dbReference type="InterPro" id="IPR013087">
    <property type="entry name" value="Znf_C2H2_type"/>
</dbReference>
<evidence type="ECO:0000256" key="7">
    <source>
        <dbReference type="ARBA" id="ARBA00023163"/>
    </source>
</evidence>
<dbReference type="GO" id="GO:0010564">
    <property type="term" value="P:regulation of cell cycle process"/>
    <property type="evidence" value="ECO:0007669"/>
    <property type="project" value="TreeGrafter"/>
</dbReference>
<dbReference type="GO" id="GO:0001227">
    <property type="term" value="F:DNA-binding transcription repressor activity, RNA polymerase II-specific"/>
    <property type="evidence" value="ECO:0007669"/>
    <property type="project" value="TreeGrafter"/>
</dbReference>
<evidence type="ECO:0000256" key="3">
    <source>
        <dbReference type="ARBA" id="ARBA00022737"/>
    </source>
</evidence>
<dbReference type="SMART" id="SM00355">
    <property type="entry name" value="ZnF_C2H2"/>
    <property type="match status" value="2"/>
</dbReference>
<dbReference type="GO" id="GO:0005634">
    <property type="term" value="C:nucleus"/>
    <property type="evidence" value="ECO:0007669"/>
    <property type="project" value="UniProtKB-SubCell"/>
</dbReference>
<keyword evidence="4 9" id="KW-0863">Zinc-finger</keyword>
<dbReference type="GO" id="GO:0030182">
    <property type="term" value="P:neuron differentiation"/>
    <property type="evidence" value="ECO:0007669"/>
    <property type="project" value="TreeGrafter"/>
</dbReference>
<keyword evidence="13" id="KW-1185">Reference proteome</keyword>
<dbReference type="PROSITE" id="PS00028">
    <property type="entry name" value="ZINC_FINGER_C2H2_1"/>
    <property type="match status" value="1"/>
</dbReference>
<evidence type="ECO:0000256" key="10">
    <source>
        <dbReference type="SAM" id="MobiDB-lite"/>
    </source>
</evidence>